<name>A0AAD5S587_9FUNG</name>
<organism evidence="2 3">
    <name type="scientific">Rhizophlyctis rosea</name>
    <dbReference type="NCBI Taxonomy" id="64517"/>
    <lineage>
        <taxon>Eukaryota</taxon>
        <taxon>Fungi</taxon>
        <taxon>Fungi incertae sedis</taxon>
        <taxon>Chytridiomycota</taxon>
        <taxon>Chytridiomycota incertae sedis</taxon>
        <taxon>Chytridiomycetes</taxon>
        <taxon>Rhizophlyctidales</taxon>
        <taxon>Rhizophlyctidaceae</taxon>
        <taxon>Rhizophlyctis</taxon>
    </lineage>
</organism>
<evidence type="ECO:0000313" key="2">
    <source>
        <dbReference type="EMBL" id="KAJ3038693.1"/>
    </source>
</evidence>
<reference evidence="2" key="1">
    <citation type="submission" date="2020-05" db="EMBL/GenBank/DDBJ databases">
        <title>Phylogenomic resolution of chytrid fungi.</title>
        <authorList>
            <person name="Stajich J.E."/>
            <person name="Amses K."/>
            <person name="Simmons R."/>
            <person name="Seto K."/>
            <person name="Myers J."/>
            <person name="Bonds A."/>
            <person name="Quandt C.A."/>
            <person name="Barry K."/>
            <person name="Liu P."/>
            <person name="Grigoriev I."/>
            <person name="Longcore J.E."/>
            <person name="James T.Y."/>
        </authorList>
    </citation>
    <scope>NUCLEOTIDE SEQUENCE</scope>
    <source>
        <strain evidence="2">JEL0318</strain>
    </source>
</reference>
<evidence type="ECO:0000256" key="1">
    <source>
        <dbReference type="SAM" id="MobiDB-lite"/>
    </source>
</evidence>
<dbReference type="AlphaFoldDB" id="A0AAD5S587"/>
<feature type="region of interest" description="Disordered" evidence="1">
    <location>
        <begin position="332"/>
        <end position="414"/>
    </location>
</feature>
<sequence length="414" mass="46769">MAKEYQRPQYHLRVRQNDFVESEAFMGVFPTNVAYEVIKYMDVRDFHKVALLCKRTYWATLGVWREAVKKVEGEKEPEEEDIANKIIPEVAPHNIAAPHPFHLLPVTHIPIGLPNPRAWLRKQILQYKRPIQFGNILPRPHLVNPDGSNCRRKIQRGADVEVLQGGGSGVAYLGEPHMNHYEKVPGADVTATEFRAAHIGFYRAPDHSITEMGLDNYTVLEQLALKMFGHSVDADYAAVVEEIKLACDTKVGTTFNLRHVKSHLDEDHTHVGNDLADILAKRAAMEDLTAQYDAKVAEGFRLYKPDSTAPKYPQPIHYHYSPLPVLEDLPQFQPSSLQPVPAPSALPILTRDRGTKRKRTSTTTPNNPPPIIQSQLNNHNPPNIHNPPQNQLPRKIQNPPKIRTAPNVQMPQTP</sequence>
<dbReference type="SUPFAM" id="SSF53098">
    <property type="entry name" value="Ribonuclease H-like"/>
    <property type="match status" value="1"/>
</dbReference>
<keyword evidence="3" id="KW-1185">Reference proteome</keyword>
<accession>A0AAD5S587</accession>
<dbReference type="EMBL" id="JADGJD010001708">
    <property type="protein sequence ID" value="KAJ3038693.1"/>
    <property type="molecule type" value="Genomic_DNA"/>
</dbReference>
<dbReference type="Proteomes" id="UP001212841">
    <property type="component" value="Unassembled WGS sequence"/>
</dbReference>
<feature type="compositionally biased region" description="Low complexity" evidence="1">
    <location>
        <begin position="372"/>
        <end position="393"/>
    </location>
</feature>
<proteinExistence type="predicted"/>
<comment type="caution">
    <text evidence="2">The sequence shown here is derived from an EMBL/GenBank/DDBJ whole genome shotgun (WGS) entry which is preliminary data.</text>
</comment>
<gene>
    <name evidence="2" type="ORF">HK097_003094</name>
</gene>
<protein>
    <recommendedName>
        <fullName evidence="4">F-box domain-containing protein</fullName>
    </recommendedName>
</protein>
<evidence type="ECO:0008006" key="4">
    <source>
        <dbReference type="Google" id="ProtNLM"/>
    </source>
</evidence>
<feature type="non-terminal residue" evidence="2">
    <location>
        <position position="414"/>
    </location>
</feature>
<evidence type="ECO:0000313" key="3">
    <source>
        <dbReference type="Proteomes" id="UP001212841"/>
    </source>
</evidence>
<dbReference type="InterPro" id="IPR012337">
    <property type="entry name" value="RNaseH-like_sf"/>
</dbReference>